<gene>
    <name evidence="3" type="ORF">JHL18_07535</name>
</gene>
<evidence type="ECO:0000313" key="4">
    <source>
        <dbReference type="Proteomes" id="UP000596739"/>
    </source>
</evidence>
<evidence type="ECO:0000313" key="3">
    <source>
        <dbReference type="EMBL" id="MBK1810484.1"/>
    </source>
</evidence>
<keyword evidence="1" id="KW-0238">DNA-binding</keyword>
<evidence type="ECO:0000259" key="2">
    <source>
        <dbReference type="PROSITE" id="PS50937"/>
    </source>
</evidence>
<dbReference type="InterPro" id="IPR029442">
    <property type="entry name" value="GyrI-like"/>
</dbReference>
<dbReference type="Pfam" id="PF06445">
    <property type="entry name" value="GyrI-like"/>
    <property type="match status" value="1"/>
</dbReference>
<dbReference type="PROSITE" id="PS50937">
    <property type="entry name" value="HTH_MERR_2"/>
    <property type="match status" value="1"/>
</dbReference>
<feature type="domain" description="HTH merR-type" evidence="2">
    <location>
        <begin position="5"/>
        <end position="74"/>
    </location>
</feature>
<dbReference type="EMBL" id="JAENHN010000025">
    <property type="protein sequence ID" value="MBK1810484.1"/>
    <property type="molecule type" value="Genomic_DNA"/>
</dbReference>
<dbReference type="Proteomes" id="UP000596739">
    <property type="component" value="Unassembled WGS sequence"/>
</dbReference>
<name>A0ABS1EM94_9CLOT</name>
<dbReference type="Gene3D" id="1.10.1660.10">
    <property type="match status" value="1"/>
</dbReference>
<comment type="caution">
    <text evidence="3">The sequence shown here is derived from an EMBL/GenBank/DDBJ whole genome shotgun (WGS) entry which is preliminary data.</text>
</comment>
<dbReference type="SUPFAM" id="SSF46955">
    <property type="entry name" value="Putative DNA-binding domain"/>
    <property type="match status" value="1"/>
</dbReference>
<accession>A0ABS1EM94</accession>
<dbReference type="PANTHER" id="PTHR30204:SF85">
    <property type="entry name" value="MULTIDRUG-EFFLUX TRANSPORTER 2 REGULATOR"/>
    <property type="match status" value="1"/>
</dbReference>
<organism evidence="3 4">
    <name type="scientific">Clostridium yunnanense</name>
    <dbReference type="NCBI Taxonomy" id="2800325"/>
    <lineage>
        <taxon>Bacteria</taxon>
        <taxon>Bacillati</taxon>
        <taxon>Bacillota</taxon>
        <taxon>Clostridia</taxon>
        <taxon>Eubacteriales</taxon>
        <taxon>Clostridiaceae</taxon>
        <taxon>Clostridium</taxon>
    </lineage>
</organism>
<dbReference type="PANTHER" id="PTHR30204">
    <property type="entry name" value="REDOX-CYCLING DRUG-SENSING TRANSCRIPTIONAL ACTIVATOR SOXR"/>
    <property type="match status" value="1"/>
</dbReference>
<dbReference type="CDD" id="cd04782">
    <property type="entry name" value="HTH_BltR"/>
    <property type="match status" value="1"/>
</dbReference>
<dbReference type="InterPro" id="IPR009061">
    <property type="entry name" value="DNA-bd_dom_put_sf"/>
</dbReference>
<proteinExistence type="predicted"/>
<keyword evidence="4" id="KW-1185">Reference proteome</keyword>
<protein>
    <submittedName>
        <fullName evidence="3">MerR family transcriptional regulator</fullName>
    </submittedName>
</protein>
<dbReference type="Pfam" id="PF13411">
    <property type="entry name" value="MerR_1"/>
    <property type="match status" value="1"/>
</dbReference>
<dbReference type="InterPro" id="IPR011256">
    <property type="entry name" value="Reg_factor_effector_dom_sf"/>
</dbReference>
<sequence length="275" mass="32461">MYKKYFTTGKFAKLCNIDKHVLFHYDDIGLFKPEVINEKGYRYYSYEQYFTLYVILNLKNLGMSLMDIKSYLEHRNPEMLLSLLEEKTKDISEKIKWLQEVQRSIENLKELTTEGMHSTYDIQVEVLPEATIIPSHNIENESNSDFATFMQEYIKFCKSLGVTINEYVGTMISVNNIRKNNFLNFSYLYVKSDNPIEGQTITRKKGLYLCGYFKGKYEDFHKLYEKMLAYADENNIALGEYSYEEYLISDIAEKNQDNYVSKLMIEIANNSFLED</sequence>
<dbReference type="SUPFAM" id="SSF55136">
    <property type="entry name" value="Probable bacterial effector-binding domain"/>
    <property type="match status" value="1"/>
</dbReference>
<dbReference type="InterPro" id="IPR000551">
    <property type="entry name" value="MerR-type_HTH_dom"/>
</dbReference>
<reference evidence="4" key="1">
    <citation type="submission" date="2021-01" db="EMBL/GenBank/DDBJ databases">
        <title>Genome public.</title>
        <authorList>
            <person name="Liu C."/>
            <person name="Sun Q."/>
        </authorList>
    </citation>
    <scope>NUCLEOTIDE SEQUENCE [LARGE SCALE GENOMIC DNA]</scope>
    <source>
        <strain evidence="4">YIM B02505</strain>
    </source>
</reference>
<dbReference type="RefSeq" id="WP_200267723.1">
    <property type="nucleotide sequence ID" value="NZ_JAENHN010000025.1"/>
</dbReference>
<dbReference type="SMART" id="SM00422">
    <property type="entry name" value="HTH_MERR"/>
    <property type="match status" value="1"/>
</dbReference>
<dbReference type="Gene3D" id="3.20.80.10">
    <property type="entry name" value="Regulatory factor, effector binding domain"/>
    <property type="match status" value="1"/>
</dbReference>
<dbReference type="InterPro" id="IPR047057">
    <property type="entry name" value="MerR_fam"/>
</dbReference>
<evidence type="ECO:0000256" key="1">
    <source>
        <dbReference type="ARBA" id="ARBA00023125"/>
    </source>
</evidence>